<sequence length="171" mass="19634">MPVIPSYLTTIAPWEFSAYIAPRDIIRAALPEAVSSYRSVVHLYLNEGSRLFSHSQESGIKDIRITDYEMLISHITNKKGDLLLIECCDEWFGDEPERILEFGLKCKEYSKKRGAVVVLGVKANYIFRTLSPFIGPVQWIKTNSKYAFSQKPLFVNDNMNIYQYGQQTLQV</sequence>
<name>A0A2V2MYF7_9EURY</name>
<comment type="caution">
    <text evidence="1">The sequence shown here is derived from an EMBL/GenBank/DDBJ whole genome shotgun (WGS) entry which is preliminary data.</text>
</comment>
<gene>
    <name evidence="1" type="ORF">DLD82_12145</name>
</gene>
<keyword evidence="2" id="KW-1185">Reference proteome</keyword>
<dbReference type="AlphaFoldDB" id="A0A2V2MYF7"/>
<accession>A0A2V2MYF7</accession>
<dbReference type="EMBL" id="QGMZ01000026">
    <property type="protein sequence ID" value="PWR72479.1"/>
    <property type="molecule type" value="Genomic_DNA"/>
</dbReference>
<organism evidence="1 2">
    <name type="scientific">Methanospirillum stamsii</name>
    <dbReference type="NCBI Taxonomy" id="1277351"/>
    <lineage>
        <taxon>Archaea</taxon>
        <taxon>Methanobacteriati</taxon>
        <taxon>Methanobacteriota</taxon>
        <taxon>Stenosarchaea group</taxon>
        <taxon>Methanomicrobia</taxon>
        <taxon>Methanomicrobiales</taxon>
        <taxon>Methanospirillaceae</taxon>
        <taxon>Methanospirillum</taxon>
    </lineage>
</organism>
<evidence type="ECO:0000313" key="1">
    <source>
        <dbReference type="EMBL" id="PWR72479.1"/>
    </source>
</evidence>
<reference evidence="1 2" key="1">
    <citation type="submission" date="2018-05" db="EMBL/GenBank/DDBJ databases">
        <title>Draft genome of Methanospirillum stamsii Pt1.</title>
        <authorList>
            <person name="Dueholm M.S."/>
            <person name="Nielsen P.H."/>
            <person name="Bakmann L.F."/>
            <person name="Otzen D.E."/>
        </authorList>
    </citation>
    <scope>NUCLEOTIDE SEQUENCE [LARGE SCALE GENOMIC DNA]</scope>
    <source>
        <strain evidence="1 2">Pt1</strain>
    </source>
</reference>
<proteinExistence type="predicted"/>
<evidence type="ECO:0000313" key="2">
    <source>
        <dbReference type="Proteomes" id="UP000245934"/>
    </source>
</evidence>
<protein>
    <submittedName>
        <fullName evidence="1">Uncharacterized protein</fullName>
    </submittedName>
</protein>
<dbReference type="Proteomes" id="UP000245934">
    <property type="component" value="Unassembled WGS sequence"/>
</dbReference>